<dbReference type="GO" id="GO:0000287">
    <property type="term" value="F:magnesium ion binding"/>
    <property type="evidence" value="ECO:0007669"/>
    <property type="project" value="InterPro"/>
</dbReference>
<evidence type="ECO:0000256" key="7">
    <source>
        <dbReference type="ARBA" id="ARBA00022763"/>
    </source>
</evidence>
<dbReference type="InterPro" id="IPR016281">
    <property type="entry name" value="Endonuclease_RusA"/>
</dbReference>
<dbReference type="Gene3D" id="3.30.1330.70">
    <property type="entry name" value="Holliday junction resolvase RusA"/>
    <property type="match status" value="1"/>
</dbReference>
<evidence type="ECO:0000256" key="11">
    <source>
        <dbReference type="ARBA" id="ARBA00023204"/>
    </source>
</evidence>
<evidence type="ECO:0000256" key="5">
    <source>
        <dbReference type="ARBA" id="ARBA00022723"/>
    </source>
</evidence>
<dbReference type="EC" id="3.1.21.10" evidence="14 15"/>
<evidence type="ECO:0000256" key="8">
    <source>
        <dbReference type="ARBA" id="ARBA00022801"/>
    </source>
</evidence>
<dbReference type="InterPro" id="IPR008822">
    <property type="entry name" value="Endonuclease_RusA-like"/>
</dbReference>
<keyword evidence="8 15" id="KW-0378">Hydrolase</keyword>
<evidence type="ECO:0000313" key="17">
    <source>
        <dbReference type="Proteomes" id="UP000254031"/>
    </source>
</evidence>
<evidence type="ECO:0000256" key="9">
    <source>
        <dbReference type="ARBA" id="ARBA00022842"/>
    </source>
</evidence>
<evidence type="ECO:0000256" key="13">
    <source>
        <dbReference type="ARBA" id="ARBA00029354"/>
    </source>
</evidence>
<dbReference type="GO" id="GO:0006310">
    <property type="term" value="P:DNA recombination"/>
    <property type="evidence" value="ECO:0007669"/>
    <property type="project" value="UniProtKB-KW"/>
</dbReference>
<dbReference type="SUPFAM" id="SSF103084">
    <property type="entry name" value="Holliday junction resolvase RusA"/>
    <property type="match status" value="1"/>
</dbReference>
<dbReference type="InterPro" id="IPR036614">
    <property type="entry name" value="RusA-like_sf"/>
</dbReference>
<proteinExistence type="inferred from homology"/>
<name>A0A378N9V5_MANHA</name>
<comment type="function">
    <text evidence="15">Endonuclease that resolves Holliday junction intermediates made during homologous genetic recombination and DNA repair. Exhibits sequence and structure-selective cleavage of four-way DNA junctions, where it introduces symmetrical nicks in two strands of the same polarity at the 5' side of dinucleotides. Corrects the defects in genetic recombination and DNA repair associated with inactivation of ruvAB or ruvC.</text>
</comment>
<keyword evidence="5" id="KW-0479">Metal-binding</keyword>
<protein>
    <recommendedName>
        <fullName evidence="3 15">Crossover junction endodeoxyribonuclease rusA</fullName>
        <ecNumber evidence="14 15">3.1.21.10</ecNumber>
    </recommendedName>
</protein>
<dbReference type="GO" id="GO:0008821">
    <property type="term" value="F:crossover junction DNA endonuclease activity"/>
    <property type="evidence" value="ECO:0007669"/>
    <property type="project" value="UniProtKB-EC"/>
</dbReference>
<evidence type="ECO:0000256" key="6">
    <source>
        <dbReference type="ARBA" id="ARBA00022759"/>
    </source>
</evidence>
<evidence type="ECO:0000313" key="16">
    <source>
        <dbReference type="EMBL" id="STY65253.1"/>
    </source>
</evidence>
<dbReference type="Pfam" id="PF05866">
    <property type="entry name" value="RusA"/>
    <property type="match status" value="1"/>
</dbReference>
<evidence type="ECO:0000256" key="10">
    <source>
        <dbReference type="ARBA" id="ARBA00023172"/>
    </source>
</evidence>
<keyword evidence="6 15" id="KW-0255">Endonuclease</keyword>
<dbReference type="RefSeq" id="WP_115262422.1">
    <property type="nucleotide sequence ID" value="NZ_SMAC01000032.1"/>
</dbReference>
<evidence type="ECO:0000256" key="4">
    <source>
        <dbReference type="ARBA" id="ARBA00022722"/>
    </source>
</evidence>
<comment type="similarity">
    <text evidence="15">Belongs to the rusA family.</text>
</comment>
<reference evidence="16 17" key="1">
    <citation type="submission" date="2018-06" db="EMBL/GenBank/DDBJ databases">
        <authorList>
            <consortium name="Pathogen Informatics"/>
            <person name="Doyle S."/>
        </authorList>
    </citation>
    <scope>NUCLEOTIDE SEQUENCE [LARGE SCALE GENOMIC DNA]</scope>
    <source>
        <strain evidence="16 17">NCTC9380</strain>
    </source>
</reference>
<sequence length="122" mass="13931">MSDWLEIALPYPPSVNHYWKHTRNGRHYISDKGKAFRAEVVKICKMFDPFKGAVQTVLQVYYPDKRKRDPDNLEKALWDALKIGGLIEEDDNQILVDKRTITAGFKKGGMVVLKIKAVGNAN</sequence>
<dbReference type="GO" id="GO:0006281">
    <property type="term" value="P:DNA repair"/>
    <property type="evidence" value="ECO:0007669"/>
    <property type="project" value="UniProtKB-KW"/>
</dbReference>
<organism evidence="16 17">
    <name type="scientific">Mannheimia haemolytica</name>
    <name type="common">Pasteurella haemolytica</name>
    <dbReference type="NCBI Taxonomy" id="75985"/>
    <lineage>
        <taxon>Bacteria</taxon>
        <taxon>Pseudomonadati</taxon>
        <taxon>Pseudomonadota</taxon>
        <taxon>Gammaproteobacteria</taxon>
        <taxon>Pasteurellales</taxon>
        <taxon>Pasteurellaceae</taxon>
        <taxon>Mannheimia</taxon>
    </lineage>
</organism>
<comment type="catalytic activity">
    <reaction evidence="13 15">
        <text>Endonucleolytic cleavage at a junction such as a reciprocal single-stranded crossover between two homologous DNA duplexes (Holliday junction).</text>
        <dbReference type="EC" id="3.1.21.10"/>
    </reaction>
</comment>
<evidence type="ECO:0000256" key="1">
    <source>
        <dbReference type="ARBA" id="ARBA00001946"/>
    </source>
</evidence>
<dbReference type="Proteomes" id="UP000254031">
    <property type="component" value="Unassembled WGS sequence"/>
</dbReference>
<dbReference type="EMBL" id="UGPL01000006">
    <property type="protein sequence ID" value="STY65253.1"/>
    <property type="molecule type" value="Genomic_DNA"/>
</dbReference>
<evidence type="ECO:0000256" key="15">
    <source>
        <dbReference type="PIRNR" id="PIRNR001007"/>
    </source>
</evidence>
<evidence type="ECO:0000256" key="14">
    <source>
        <dbReference type="ARBA" id="ARBA00029488"/>
    </source>
</evidence>
<dbReference type="AlphaFoldDB" id="A0A378N9V5"/>
<gene>
    <name evidence="16" type="primary">rusA_1</name>
    <name evidence="16" type="ORF">NCTC9380_00511</name>
</gene>
<dbReference type="PIRSF" id="PIRSF001007">
    <property type="entry name" value="RusA"/>
    <property type="match status" value="1"/>
</dbReference>
<evidence type="ECO:0000256" key="12">
    <source>
        <dbReference type="ARBA" id="ARBA00024745"/>
    </source>
</evidence>
<comment type="cofactor">
    <cofactor evidence="1">
        <name>Mg(2+)</name>
        <dbReference type="ChEBI" id="CHEBI:18420"/>
    </cofactor>
</comment>
<evidence type="ECO:0000256" key="3">
    <source>
        <dbReference type="ARBA" id="ARBA00014885"/>
    </source>
</evidence>
<keyword evidence="9" id="KW-0460">Magnesium</keyword>
<keyword evidence="11 15" id="KW-0234">DNA repair</keyword>
<keyword evidence="4 15" id="KW-0540">Nuclease</keyword>
<evidence type="ECO:0000256" key="2">
    <source>
        <dbReference type="ARBA" id="ARBA00011738"/>
    </source>
</evidence>
<accession>A0A378N9V5</accession>
<keyword evidence="10" id="KW-0233">DNA recombination</keyword>
<comment type="function">
    <text evidence="12">Endonuclease that resolves Holliday junction intermediates made during homologous genetic recombination and DNA repair. Exhibits sequence and structure-selective cleavage of four-way DNA junctions, where it introduces symmetrical nicks in two strands of the same polarity at the 5' side of CC dinucleotides. Corrects the defects in genetic recombination and DNA repair associated with inactivation of RuvAB or RuvC.</text>
</comment>
<keyword evidence="7 15" id="KW-0227">DNA damage</keyword>
<comment type="subunit">
    <text evidence="2">Homodimer.</text>
</comment>